<evidence type="ECO:0000313" key="1">
    <source>
        <dbReference type="EMBL" id="CAI3996229.1"/>
    </source>
</evidence>
<dbReference type="Gene3D" id="3.40.50.300">
    <property type="entry name" value="P-loop containing nucleotide triphosphate hydrolases"/>
    <property type="match status" value="1"/>
</dbReference>
<name>A0A9P1G0A1_9DINO</name>
<proteinExistence type="predicted"/>
<keyword evidence="4" id="KW-1185">Reference proteome</keyword>
<dbReference type="EMBL" id="CAMXCT020002178">
    <property type="protein sequence ID" value="CAL1149604.1"/>
    <property type="molecule type" value="Genomic_DNA"/>
</dbReference>
<reference evidence="2" key="2">
    <citation type="submission" date="2024-04" db="EMBL/GenBank/DDBJ databases">
        <authorList>
            <person name="Chen Y."/>
            <person name="Shah S."/>
            <person name="Dougan E. K."/>
            <person name="Thang M."/>
            <person name="Chan C."/>
        </authorList>
    </citation>
    <scope>NUCLEOTIDE SEQUENCE [LARGE SCALE GENOMIC DNA]</scope>
</reference>
<dbReference type="Proteomes" id="UP001152797">
    <property type="component" value="Unassembled WGS sequence"/>
</dbReference>
<sequence length="304" mass="34432">MEISRSGTTKIYQQLLGTETVIPSGTPSSSLCEGRPLAWCQKEPTFWMKGTATLTRLQDYTSMYQPLSEKLQGSTAERRSGERLMSLDWSPLNYEANPLVLRLAHPSPHFVALLRNPIHRAESDYNWSFFAVAPSCRKMPSKGAASLAGSARHMHQLMSMTVQHFGACLEHERSQSRAGTAERLCWHRSTEDRIISCSSYRTTSAYVLRGLYSVYLRWFLEHFASQHFTVARIEDLHDVAAVLPALRLGPRGATVPAARAAPVLETQRHQVQLLPETTEMLRGFYTPYVKDLQVLFNDTTLSWW</sequence>
<dbReference type="SUPFAM" id="SSF52540">
    <property type="entry name" value="P-loop containing nucleoside triphosphate hydrolases"/>
    <property type="match status" value="1"/>
</dbReference>
<evidence type="ECO:0000313" key="2">
    <source>
        <dbReference type="EMBL" id="CAL1149604.1"/>
    </source>
</evidence>
<organism evidence="1">
    <name type="scientific">Cladocopium goreaui</name>
    <dbReference type="NCBI Taxonomy" id="2562237"/>
    <lineage>
        <taxon>Eukaryota</taxon>
        <taxon>Sar</taxon>
        <taxon>Alveolata</taxon>
        <taxon>Dinophyceae</taxon>
        <taxon>Suessiales</taxon>
        <taxon>Symbiodiniaceae</taxon>
        <taxon>Cladocopium</taxon>
    </lineage>
</organism>
<dbReference type="PANTHER" id="PTHR15723">
    <property type="entry name" value="CARBOHYDRATE SULFOTRANSFERASE 15"/>
    <property type="match status" value="1"/>
</dbReference>
<protein>
    <submittedName>
        <fullName evidence="3">Copia protein</fullName>
    </submittedName>
</protein>
<dbReference type="InterPro" id="IPR052654">
    <property type="entry name" value="CS_Sulfotransferase"/>
</dbReference>
<evidence type="ECO:0000313" key="3">
    <source>
        <dbReference type="EMBL" id="CAL4783541.1"/>
    </source>
</evidence>
<dbReference type="GO" id="GO:0019319">
    <property type="term" value="P:hexose biosynthetic process"/>
    <property type="evidence" value="ECO:0007669"/>
    <property type="project" value="TreeGrafter"/>
</dbReference>
<dbReference type="GO" id="GO:0050659">
    <property type="term" value="F:N-acetylgalactosamine 4-sulfate 6-O-sulfotransferase activity"/>
    <property type="evidence" value="ECO:0007669"/>
    <property type="project" value="TreeGrafter"/>
</dbReference>
<evidence type="ECO:0000313" key="4">
    <source>
        <dbReference type="Proteomes" id="UP001152797"/>
    </source>
</evidence>
<comment type="caution">
    <text evidence="1">The sequence shown here is derived from an EMBL/GenBank/DDBJ whole genome shotgun (WGS) entry which is preliminary data.</text>
</comment>
<accession>A0A9P1G0A1</accession>
<dbReference type="PANTHER" id="PTHR15723:SF0">
    <property type="entry name" value="CARBOHYDRATE SULFOTRANSFERASE 15"/>
    <property type="match status" value="1"/>
</dbReference>
<dbReference type="AlphaFoldDB" id="A0A9P1G0A1"/>
<dbReference type="OrthoDB" id="8068875at2759"/>
<gene>
    <name evidence="1" type="ORF">C1SCF055_LOCUS22724</name>
</gene>
<dbReference type="EMBL" id="CAMXCT010002178">
    <property type="protein sequence ID" value="CAI3996229.1"/>
    <property type="molecule type" value="Genomic_DNA"/>
</dbReference>
<dbReference type="EMBL" id="CAMXCT030002178">
    <property type="protein sequence ID" value="CAL4783541.1"/>
    <property type="molecule type" value="Genomic_DNA"/>
</dbReference>
<dbReference type="InterPro" id="IPR027417">
    <property type="entry name" value="P-loop_NTPase"/>
</dbReference>
<reference evidence="1" key="1">
    <citation type="submission" date="2022-10" db="EMBL/GenBank/DDBJ databases">
        <authorList>
            <person name="Chen Y."/>
            <person name="Dougan E. K."/>
            <person name="Chan C."/>
            <person name="Rhodes N."/>
            <person name="Thang M."/>
        </authorList>
    </citation>
    <scope>NUCLEOTIDE SEQUENCE</scope>
</reference>